<evidence type="ECO:0000256" key="10">
    <source>
        <dbReference type="NCBIfam" id="TIGR00550"/>
    </source>
</evidence>
<gene>
    <name evidence="11" type="ORF">SAMN05660330_03333</name>
</gene>
<dbReference type="GO" id="GO:0046872">
    <property type="term" value="F:metal ion binding"/>
    <property type="evidence" value="ECO:0007669"/>
    <property type="project" value="UniProtKB-KW"/>
</dbReference>
<name>A0A1H0U1K2_9BACT</name>
<dbReference type="Gene3D" id="3.40.50.10800">
    <property type="entry name" value="NadA-like"/>
    <property type="match status" value="3"/>
</dbReference>
<evidence type="ECO:0000256" key="3">
    <source>
        <dbReference type="ARBA" id="ARBA00012669"/>
    </source>
</evidence>
<dbReference type="EC" id="2.5.1.72" evidence="3 10"/>
<dbReference type="GO" id="GO:0008987">
    <property type="term" value="F:quinolinate synthetase A activity"/>
    <property type="evidence" value="ECO:0007669"/>
    <property type="project" value="UniProtKB-UniRule"/>
</dbReference>
<evidence type="ECO:0000256" key="5">
    <source>
        <dbReference type="ARBA" id="ARBA00022642"/>
    </source>
</evidence>
<evidence type="ECO:0000256" key="6">
    <source>
        <dbReference type="ARBA" id="ARBA00022679"/>
    </source>
</evidence>
<evidence type="ECO:0000256" key="2">
    <source>
        <dbReference type="ARBA" id="ARBA00005065"/>
    </source>
</evidence>
<dbReference type="STRING" id="91360.SAMN05660330_03333"/>
<dbReference type="PANTHER" id="PTHR30573:SF0">
    <property type="entry name" value="QUINOLINATE SYNTHASE, CHLOROPLASTIC"/>
    <property type="match status" value="1"/>
</dbReference>
<organism evidence="11 12">
    <name type="scientific">Desulforhopalus singaporensis</name>
    <dbReference type="NCBI Taxonomy" id="91360"/>
    <lineage>
        <taxon>Bacteria</taxon>
        <taxon>Pseudomonadati</taxon>
        <taxon>Thermodesulfobacteriota</taxon>
        <taxon>Desulfobulbia</taxon>
        <taxon>Desulfobulbales</taxon>
        <taxon>Desulfocapsaceae</taxon>
        <taxon>Desulforhopalus</taxon>
    </lineage>
</organism>
<evidence type="ECO:0000256" key="7">
    <source>
        <dbReference type="ARBA" id="ARBA00022723"/>
    </source>
</evidence>
<dbReference type="GO" id="GO:0051539">
    <property type="term" value="F:4 iron, 4 sulfur cluster binding"/>
    <property type="evidence" value="ECO:0007669"/>
    <property type="project" value="UniProtKB-KW"/>
</dbReference>
<evidence type="ECO:0000256" key="8">
    <source>
        <dbReference type="ARBA" id="ARBA00023004"/>
    </source>
</evidence>
<evidence type="ECO:0000256" key="1">
    <source>
        <dbReference type="ARBA" id="ARBA00001966"/>
    </source>
</evidence>
<dbReference type="PANTHER" id="PTHR30573">
    <property type="entry name" value="QUINOLINATE SYNTHETASE A"/>
    <property type="match status" value="1"/>
</dbReference>
<keyword evidence="7" id="KW-0479">Metal-binding</keyword>
<dbReference type="UniPathway" id="UPA00253">
    <property type="reaction ID" value="UER00327"/>
</dbReference>
<dbReference type="OrthoDB" id="9801204at2"/>
<dbReference type="GO" id="GO:0034628">
    <property type="term" value="P:'de novo' NAD+ biosynthetic process from L-aspartate"/>
    <property type="evidence" value="ECO:0007669"/>
    <property type="project" value="TreeGrafter"/>
</dbReference>
<evidence type="ECO:0000256" key="4">
    <source>
        <dbReference type="ARBA" id="ARBA00022485"/>
    </source>
</evidence>
<protein>
    <recommendedName>
        <fullName evidence="3 10">Quinolinate synthase</fullName>
        <ecNumber evidence="3 10">2.5.1.72</ecNumber>
    </recommendedName>
</protein>
<keyword evidence="8" id="KW-0408">Iron</keyword>
<dbReference type="Pfam" id="PF02445">
    <property type="entry name" value="NadA"/>
    <property type="match status" value="1"/>
</dbReference>
<keyword evidence="9" id="KW-0411">Iron-sulfur</keyword>
<dbReference type="InterPro" id="IPR003473">
    <property type="entry name" value="NadA"/>
</dbReference>
<keyword evidence="4" id="KW-0004">4Fe-4S</keyword>
<reference evidence="11 12" key="1">
    <citation type="submission" date="2016-10" db="EMBL/GenBank/DDBJ databases">
        <authorList>
            <person name="de Groot N.N."/>
        </authorList>
    </citation>
    <scope>NUCLEOTIDE SEQUENCE [LARGE SCALE GENOMIC DNA]</scope>
    <source>
        <strain evidence="11 12">DSM 12130</strain>
    </source>
</reference>
<keyword evidence="5" id="KW-0662">Pyridine nucleotide biosynthesis</keyword>
<keyword evidence="6" id="KW-0808">Transferase</keyword>
<accession>A0A1H0U1K2</accession>
<keyword evidence="12" id="KW-1185">Reference proteome</keyword>
<dbReference type="NCBIfam" id="NF006883">
    <property type="entry name" value="PRK09375.2-4"/>
    <property type="match status" value="1"/>
</dbReference>
<dbReference type="NCBIfam" id="TIGR00550">
    <property type="entry name" value="nadA"/>
    <property type="match status" value="1"/>
</dbReference>
<comment type="pathway">
    <text evidence="2">Cofactor biosynthesis; NAD(+) biosynthesis; quinolinate from iminoaspartate: step 1/1.</text>
</comment>
<proteinExistence type="predicted"/>
<evidence type="ECO:0000256" key="9">
    <source>
        <dbReference type="ARBA" id="ARBA00023014"/>
    </source>
</evidence>
<dbReference type="InterPro" id="IPR036094">
    <property type="entry name" value="NadA_sf"/>
</dbReference>
<evidence type="ECO:0000313" key="12">
    <source>
        <dbReference type="Proteomes" id="UP000199073"/>
    </source>
</evidence>
<comment type="cofactor">
    <cofactor evidence="1">
        <name>[4Fe-4S] cluster</name>
        <dbReference type="ChEBI" id="CHEBI:49883"/>
    </cofactor>
</comment>
<dbReference type="AlphaFoldDB" id="A0A1H0U1K2"/>
<dbReference type="RefSeq" id="WP_092224868.1">
    <property type="nucleotide sequence ID" value="NZ_FNJI01000028.1"/>
</dbReference>
<sequence>MNDLVQEIRSIKEELGDNIVIPAHHYQRDEIVALADFLGDSYKLAVDCSKTDAQYILFCGVHFMAEGAAVVAGKHQLVVTPDPGAGCPMADMIDNNEAEKAYAAMSSLCPREIIPVIYMNSSASMKAFCGARNGAVCTSSNAVKIVRHYLDAGKSVFFSPDYNLGVNVANELGLTRDELVLINRDGTVQPGGSEDARLYIWDGYCHVHKSFSVDDILALRRQYSDIQIIVHPECTEQVVAEADFAGSTSMIYNRVKNAPAGTVWGIGTEHNFVSRIASECSDKTVVALKKSLCTDMNVTNLDSLATTIRAVGKHFRGEGELHNQVTVPESHRRDAKKAMERMIAIVEQAG</sequence>
<dbReference type="Proteomes" id="UP000199073">
    <property type="component" value="Unassembled WGS sequence"/>
</dbReference>
<dbReference type="EMBL" id="FNJI01000028">
    <property type="protein sequence ID" value="SDP60054.1"/>
    <property type="molecule type" value="Genomic_DNA"/>
</dbReference>
<evidence type="ECO:0000313" key="11">
    <source>
        <dbReference type="EMBL" id="SDP60054.1"/>
    </source>
</evidence>
<dbReference type="SUPFAM" id="SSF142754">
    <property type="entry name" value="NadA-like"/>
    <property type="match status" value="1"/>
</dbReference>